<reference evidence="1" key="1">
    <citation type="journal article" date="2014" name="Front. Microbiol.">
        <title>High frequency of phylogenetically diverse reductive dehalogenase-homologous genes in deep subseafloor sedimentary metagenomes.</title>
        <authorList>
            <person name="Kawai M."/>
            <person name="Futagami T."/>
            <person name="Toyoda A."/>
            <person name="Takaki Y."/>
            <person name="Nishi S."/>
            <person name="Hori S."/>
            <person name="Arai W."/>
            <person name="Tsubouchi T."/>
            <person name="Morono Y."/>
            <person name="Uchiyama I."/>
            <person name="Ito T."/>
            <person name="Fujiyama A."/>
            <person name="Inagaki F."/>
            <person name="Takami H."/>
        </authorList>
    </citation>
    <scope>NUCLEOTIDE SEQUENCE</scope>
    <source>
        <strain evidence="1">Expedition CK06-06</strain>
    </source>
</reference>
<dbReference type="AlphaFoldDB" id="X0W2G2"/>
<sequence length="58" mass="6621">MIEGLWGYLKKSALNNYFYGDMASLASTIDDAFKELQQHPETALSLAYKTYKNLRKTA</sequence>
<name>X0W2G2_9ZZZZ</name>
<protein>
    <submittedName>
        <fullName evidence="1">Uncharacterized protein</fullName>
    </submittedName>
</protein>
<proteinExistence type="predicted"/>
<dbReference type="EMBL" id="BARS01039943">
    <property type="protein sequence ID" value="GAG24750.1"/>
    <property type="molecule type" value="Genomic_DNA"/>
</dbReference>
<evidence type="ECO:0000313" key="1">
    <source>
        <dbReference type="EMBL" id="GAG24750.1"/>
    </source>
</evidence>
<comment type="caution">
    <text evidence="1">The sequence shown here is derived from an EMBL/GenBank/DDBJ whole genome shotgun (WGS) entry which is preliminary data.</text>
</comment>
<accession>X0W2G2</accession>
<organism evidence="1">
    <name type="scientific">marine sediment metagenome</name>
    <dbReference type="NCBI Taxonomy" id="412755"/>
    <lineage>
        <taxon>unclassified sequences</taxon>
        <taxon>metagenomes</taxon>
        <taxon>ecological metagenomes</taxon>
    </lineage>
</organism>
<gene>
    <name evidence="1" type="ORF">S01H1_60960</name>
</gene>